<organism evidence="2">
    <name type="scientific">bioreactor metagenome</name>
    <dbReference type="NCBI Taxonomy" id="1076179"/>
    <lineage>
        <taxon>unclassified sequences</taxon>
        <taxon>metagenomes</taxon>
        <taxon>ecological metagenomes</taxon>
    </lineage>
</organism>
<protein>
    <submittedName>
        <fullName evidence="2">Ribosomal silencing factor RsfS</fullName>
    </submittedName>
</protein>
<dbReference type="EMBL" id="VSSQ01026074">
    <property type="protein sequence ID" value="MPM74602.1"/>
    <property type="molecule type" value="Genomic_DNA"/>
</dbReference>
<dbReference type="InterPro" id="IPR043519">
    <property type="entry name" value="NT_sf"/>
</dbReference>
<dbReference type="SUPFAM" id="SSF81301">
    <property type="entry name" value="Nucleotidyltransferase"/>
    <property type="match status" value="1"/>
</dbReference>
<name>A0A645CCJ8_9ZZZZ</name>
<dbReference type="Pfam" id="PF02410">
    <property type="entry name" value="RsfS"/>
    <property type="match status" value="1"/>
</dbReference>
<dbReference type="NCBIfam" id="TIGR00090">
    <property type="entry name" value="rsfS_iojap_ybeB"/>
    <property type="match status" value="1"/>
</dbReference>
<dbReference type="InterPro" id="IPR004394">
    <property type="entry name" value="Iojap/RsfS/C7orf30"/>
</dbReference>
<accession>A0A645CCJ8</accession>
<sequence>MNESIKQKALAVCEVLYNKKAVDIVAIHVADKTIVADWFIICSGRATQQVKSLADEVDHKAAELGLTLRRSEGYGEGKWVVLDFADILVHVFYPEERKYYNMERLWDENDSAIRYSQMKEEEEREAARLKKEQSAKA</sequence>
<dbReference type="PANTHER" id="PTHR21043">
    <property type="entry name" value="IOJAP SUPERFAMILY ORTHOLOG"/>
    <property type="match status" value="1"/>
</dbReference>
<dbReference type="AlphaFoldDB" id="A0A645CCJ8"/>
<dbReference type="PANTHER" id="PTHR21043:SF0">
    <property type="entry name" value="MITOCHONDRIAL ASSEMBLY OF RIBOSOMAL LARGE SUBUNIT PROTEIN 1"/>
    <property type="match status" value="1"/>
</dbReference>
<dbReference type="GO" id="GO:0090071">
    <property type="term" value="P:negative regulation of ribosome biogenesis"/>
    <property type="evidence" value="ECO:0007669"/>
    <property type="project" value="TreeGrafter"/>
</dbReference>
<reference evidence="2" key="1">
    <citation type="submission" date="2019-08" db="EMBL/GenBank/DDBJ databases">
        <authorList>
            <person name="Kucharzyk K."/>
            <person name="Murdoch R.W."/>
            <person name="Higgins S."/>
            <person name="Loffler F."/>
        </authorList>
    </citation>
    <scope>NUCLEOTIDE SEQUENCE</scope>
</reference>
<proteinExistence type="inferred from homology"/>
<gene>
    <name evidence="2" type="primary">rsfS_28</name>
    <name evidence="2" type="ORF">SDC9_121590</name>
</gene>
<dbReference type="GO" id="GO:0043023">
    <property type="term" value="F:ribosomal large subunit binding"/>
    <property type="evidence" value="ECO:0007669"/>
    <property type="project" value="TreeGrafter"/>
</dbReference>
<comment type="caution">
    <text evidence="2">The sequence shown here is derived from an EMBL/GenBank/DDBJ whole genome shotgun (WGS) entry which is preliminary data.</text>
</comment>
<comment type="similarity">
    <text evidence="1">Belongs to the Iojap/RsfS family.</text>
</comment>
<dbReference type="Gene3D" id="3.30.460.10">
    <property type="entry name" value="Beta Polymerase, domain 2"/>
    <property type="match status" value="1"/>
</dbReference>
<dbReference type="GO" id="GO:0017148">
    <property type="term" value="P:negative regulation of translation"/>
    <property type="evidence" value="ECO:0007669"/>
    <property type="project" value="TreeGrafter"/>
</dbReference>
<evidence type="ECO:0000313" key="2">
    <source>
        <dbReference type="EMBL" id="MPM74602.1"/>
    </source>
</evidence>
<dbReference type="HAMAP" id="MF_01477">
    <property type="entry name" value="Iojap_RsfS"/>
    <property type="match status" value="1"/>
</dbReference>
<evidence type="ECO:0000256" key="1">
    <source>
        <dbReference type="ARBA" id="ARBA00010574"/>
    </source>
</evidence>